<dbReference type="PANTHER" id="PTHR17630:SF105">
    <property type="entry name" value="DIENELACTONE HYDROLASE FAMILY PROTEIN (AFU_ORTHOLOGUE AFUA_4G08790)"/>
    <property type="match status" value="1"/>
</dbReference>
<dbReference type="Pfam" id="PF01738">
    <property type="entry name" value="DLH"/>
    <property type="match status" value="2"/>
</dbReference>
<dbReference type="GO" id="GO:0072330">
    <property type="term" value="P:monocarboxylic acid biosynthetic process"/>
    <property type="evidence" value="ECO:0007669"/>
    <property type="project" value="UniProtKB-ARBA"/>
</dbReference>
<sequence>MSCPDCFRGGVSKSHATGKEATIHGVKTYVAEPEAGVTPKGIIVFITDAFGWDFVNNRVLCDHYAKGGFLVYCPDFMNGRAMSPAVLPIFDTLLEKASWLTTIFVKPFYFLMALYYVAPWILTCSPPKTEAGVINYFKSLRTSPPPSSLQTKDLKIGAAGFCWGGKHTVELAKDDPTHRVTRHSSQTLSSAPEPLIDAAFVAHPTYIKIPDDVDSIKVPISWSVGEEDIQMKGPDIMKMKVILESKTDVEHDVQIIPGAKHGFAIRTHPEDKQEMAAAERAEQQAVSWFLRCFS</sequence>
<name>A0A135LJX2_PENPA</name>
<dbReference type="STRING" id="5078.A0A135LJX2"/>
<dbReference type="InterPro" id="IPR029058">
    <property type="entry name" value="AB_hydrolase_fold"/>
</dbReference>
<accession>A0A135LJX2</accession>
<dbReference type="Gene3D" id="3.40.50.1820">
    <property type="entry name" value="alpha/beta hydrolase"/>
    <property type="match status" value="1"/>
</dbReference>
<reference evidence="2 3" key="1">
    <citation type="journal article" date="2016" name="BMC Genomics">
        <title>Genome sequencing and secondary metabolism of the postharvest pathogen Penicillium griseofulvum.</title>
        <authorList>
            <person name="Banani H."/>
            <person name="Marcet-Houben M."/>
            <person name="Ballester A.R."/>
            <person name="Abbruscato P."/>
            <person name="Gonzalez-Candelas L."/>
            <person name="Gabaldon T."/>
            <person name="Spadaro D."/>
        </authorList>
    </citation>
    <scope>NUCLEOTIDE SEQUENCE [LARGE SCALE GENOMIC DNA]</scope>
    <source>
        <strain evidence="2 3">PG3</strain>
    </source>
</reference>
<comment type="caution">
    <text evidence="2">The sequence shown here is derived from an EMBL/GenBank/DDBJ whole genome shotgun (WGS) entry which is preliminary data.</text>
</comment>
<dbReference type="OMA" id="FLVYCPD"/>
<protein>
    <submittedName>
        <fullName evidence="2">Dienelactone hydrolase</fullName>
    </submittedName>
</protein>
<dbReference type="EMBL" id="LHQR01000065">
    <property type="protein sequence ID" value="KXG49272.1"/>
    <property type="molecule type" value="Genomic_DNA"/>
</dbReference>
<evidence type="ECO:0000313" key="3">
    <source>
        <dbReference type="Proteomes" id="UP000070168"/>
    </source>
</evidence>
<evidence type="ECO:0000259" key="1">
    <source>
        <dbReference type="Pfam" id="PF01738"/>
    </source>
</evidence>
<dbReference type="GeneID" id="63706155"/>
<dbReference type="GO" id="GO:0017000">
    <property type="term" value="P:antibiotic biosynthetic process"/>
    <property type="evidence" value="ECO:0007669"/>
    <property type="project" value="UniProtKB-ARBA"/>
</dbReference>
<dbReference type="GO" id="GO:0016787">
    <property type="term" value="F:hydrolase activity"/>
    <property type="evidence" value="ECO:0007669"/>
    <property type="project" value="UniProtKB-KW"/>
</dbReference>
<dbReference type="PANTHER" id="PTHR17630">
    <property type="entry name" value="DIENELACTONE HYDROLASE"/>
    <property type="match status" value="1"/>
</dbReference>
<dbReference type="SUPFAM" id="SSF53474">
    <property type="entry name" value="alpha/beta-Hydrolases"/>
    <property type="match status" value="1"/>
</dbReference>
<dbReference type="Proteomes" id="UP000070168">
    <property type="component" value="Unassembled WGS sequence"/>
</dbReference>
<dbReference type="AlphaFoldDB" id="A0A135LJX2"/>
<gene>
    <name evidence="2" type="ORF">PGRI_031420</name>
</gene>
<dbReference type="OrthoDB" id="17560at2759"/>
<dbReference type="InterPro" id="IPR002925">
    <property type="entry name" value="Dienelactn_hydro"/>
</dbReference>
<feature type="domain" description="Dienelactone hydrolase" evidence="1">
    <location>
        <begin position="190"/>
        <end position="290"/>
    </location>
</feature>
<feature type="domain" description="Dienelactone hydrolase" evidence="1">
    <location>
        <begin position="27"/>
        <end position="81"/>
    </location>
</feature>
<keyword evidence="3" id="KW-1185">Reference proteome</keyword>
<organism evidence="2 3">
    <name type="scientific">Penicillium patulum</name>
    <name type="common">Penicillium griseofulvum</name>
    <dbReference type="NCBI Taxonomy" id="5078"/>
    <lineage>
        <taxon>Eukaryota</taxon>
        <taxon>Fungi</taxon>
        <taxon>Dikarya</taxon>
        <taxon>Ascomycota</taxon>
        <taxon>Pezizomycotina</taxon>
        <taxon>Eurotiomycetes</taxon>
        <taxon>Eurotiomycetidae</taxon>
        <taxon>Eurotiales</taxon>
        <taxon>Aspergillaceae</taxon>
        <taxon>Penicillium</taxon>
    </lineage>
</organism>
<keyword evidence="2" id="KW-0378">Hydrolase</keyword>
<dbReference type="RefSeq" id="XP_040647808.1">
    <property type="nucleotide sequence ID" value="XM_040790855.1"/>
</dbReference>
<proteinExistence type="predicted"/>
<evidence type="ECO:0000313" key="2">
    <source>
        <dbReference type="EMBL" id="KXG49272.1"/>
    </source>
</evidence>